<dbReference type="EMBL" id="JACEIQ010000032">
    <property type="protein sequence ID" value="MBA4496391.1"/>
    <property type="molecule type" value="Genomic_DNA"/>
</dbReference>
<evidence type="ECO:0000256" key="3">
    <source>
        <dbReference type="ARBA" id="ARBA00022723"/>
    </source>
</evidence>
<evidence type="ECO:0000256" key="6">
    <source>
        <dbReference type="ARBA" id="ARBA00023033"/>
    </source>
</evidence>
<dbReference type="PRINTS" id="PR00385">
    <property type="entry name" value="P450"/>
</dbReference>
<keyword evidence="9" id="KW-1185">Reference proteome</keyword>
<evidence type="ECO:0000256" key="2">
    <source>
        <dbReference type="ARBA" id="ARBA00022617"/>
    </source>
</evidence>
<comment type="similarity">
    <text evidence="1 7">Belongs to the cytochrome P450 family.</text>
</comment>
<dbReference type="Proteomes" id="UP000535491">
    <property type="component" value="Unassembled WGS sequence"/>
</dbReference>
<dbReference type="PRINTS" id="PR00359">
    <property type="entry name" value="BP450"/>
</dbReference>
<dbReference type="Pfam" id="PF00067">
    <property type="entry name" value="p450"/>
    <property type="match status" value="1"/>
</dbReference>
<keyword evidence="5 7" id="KW-0408">Iron</keyword>
<accession>A0A7W1WV30</accession>
<evidence type="ECO:0000256" key="5">
    <source>
        <dbReference type="ARBA" id="ARBA00023004"/>
    </source>
</evidence>
<dbReference type="SUPFAM" id="SSF48264">
    <property type="entry name" value="Cytochrome P450"/>
    <property type="match status" value="1"/>
</dbReference>
<sequence length="405" mass="45987">MIETNKTERYANIIPMAELNTKAKRLNPFPIYDQLRQSTPVRYDENRSCWDIFRYEDVHRILKDPATFSSRRGMDIKRRETILTMDPPRHNQMRGVVNKAFTPKVINDLAPHITSITNELLNTVEGHGEMDIVSDLAVPLPVIVIAELLGVPPEDRQLFKDWSDILVKGPDENTEEAFNQVVAEKEQASEELSAYFARIVDQRRTEPKDDLISQLLSAEIEGQKLNDEEVIAFSVLLLAAGNETTTNLITNTIRRLTEDQALQQQLKGNPDLIPGFIEEVLRFYPPIQAIGRVATRDVEIGGMMIKTGDQVISWVASANRDETKFKNPESFVVDRKPNPHLAFGFGIHFCLGAPLARLEGKIALRTILERLNEIQYLTGSELSYIQSPFVYGVKQYPITFQPNNN</sequence>
<dbReference type="InterPro" id="IPR002397">
    <property type="entry name" value="Cyt_P450_B"/>
</dbReference>
<keyword evidence="6 7" id="KW-0503">Monooxygenase</keyword>
<organism evidence="8 9">
    <name type="scientific">Paenactinomyces guangxiensis</name>
    <dbReference type="NCBI Taxonomy" id="1490290"/>
    <lineage>
        <taxon>Bacteria</taxon>
        <taxon>Bacillati</taxon>
        <taxon>Bacillota</taxon>
        <taxon>Bacilli</taxon>
        <taxon>Bacillales</taxon>
        <taxon>Thermoactinomycetaceae</taxon>
        <taxon>Paenactinomyces</taxon>
    </lineage>
</organism>
<dbReference type="FunFam" id="1.10.630.10:FF:000018">
    <property type="entry name" value="Cytochrome P450 monooxygenase"/>
    <property type="match status" value="1"/>
</dbReference>
<dbReference type="RefSeq" id="WP_181754767.1">
    <property type="nucleotide sequence ID" value="NZ_JACEIQ010000032.1"/>
</dbReference>
<keyword evidence="3 7" id="KW-0479">Metal-binding</keyword>
<dbReference type="GO" id="GO:0020037">
    <property type="term" value="F:heme binding"/>
    <property type="evidence" value="ECO:0007669"/>
    <property type="project" value="InterPro"/>
</dbReference>
<keyword evidence="2 7" id="KW-0349">Heme</keyword>
<dbReference type="PANTHER" id="PTHR46696">
    <property type="entry name" value="P450, PUTATIVE (EUROFUNG)-RELATED"/>
    <property type="match status" value="1"/>
</dbReference>
<dbReference type="Gene3D" id="1.10.630.10">
    <property type="entry name" value="Cytochrome P450"/>
    <property type="match status" value="1"/>
</dbReference>
<evidence type="ECO:0000256" key="7">
    <source>
        <dbReference type="RuleBase" id="RU000461"/>
    </source>
</evidence>
<name>A0A7W1WV30_9BACL</name>
<dbReference type="AlphaFoldDB" id="A0A7W1WV30"/>
<proteinExistence type="inferred from homology"/>
<dbReference type="GO" id="GO:0016705">
    <property type="term" value="F:oxidoreductase activity, acting on paired donors, with incorporation or reduction of molecular oxygen"/>
    <property type="evidence" value="ECO:0007669"/>
    <property type="project" value="InterPro"/>
</dbReference>
<reference evidence="8 9" key="1">
    <citation type="submission" date="2020-07" db="EMBL/GenBank/DDBJ databases">
        <authorList>
            <person name="Feng H."/>
        </authorList>
    </citation>
    <scope>NUCLEOTIDE SEQUENCE [LARGE SCALE GENOMIC DNA]</scope>
    <source>
        <strain evidence="9">s-10</strain>
    </source>
</reference>
<protein>
    <submittedName>
        <fullName evidence="8">Cytochrome P450</fullName>
    </submittedName>
</protein>
<dbReference type="PROSITE" id="PS00086">
    <property type="entry name" value="CYTOCHROME_P450"/>
    <property type="match status" value="1"/>
</dbReference>
<comment type="caution">
    <text evidence="8">The sequence shown here is derived from an EMBL/GenBank/DDBJ whole genome shotgun (WGS) entry which is preliminary data.</text>
</comment>
<evidence type="ECO:0000313" key="9">
    <source>
        <dbReference type="Proteomes" id="UP000535491"/>
    </source>
</evidence>
<evidence type="ECO:0000313" key="8">
    <source>
        <dbReference type="EMBL" id="MBA4496391.1"/>
    </source>
</evidence>
<gene>
    <name evidence="8" type="ORF">H1191_19185</name>
</gene>
<keyword evidence="4 7" id="KW-0560">Oxidoreductase</keyword>
<dbReference type="InterPro" id="IPR036396">
    <property type="entry name" value="Cyt_P450_sf"/>
</dbReference>
<dbReference type="InterPro" id="IPR017972">
    <property type="entry name" value="Cyt_P450_CS"/>
</dbReference>
<evidence type="ECO:0000256" key="4">
    <source>
        <dbReference type="ARBA" id="ARBA00023002"/>
    </source>
</evidence>
<dbReference type="InterPro" id="IPR001128">
    <property type="entry name" value="Cyt_P450"/>
</dbReference>
<dbReference type="CDD" id="cd11032">
    <property type="entry name" value="P450_EryK-like"/>
    <property type="match status" value="1"/>
</dbReference>
<evidence type="ECO:0000256" key="1">
    <source>
        <dbReference type="ARBA" id="ARBA00010617"/>
    </source>
</evidence>
<dbReference type="PANTHER" id="PTHR46696:SF1">
    <property type="entry name" value="CYTOCHROME P450 YJIB-RELATED"/>
    <property type="match status" value="1"/>
</dbReference>
<dbReference type="GO" id="GO:0005506">
    <property type="term" value="F:iron ion binding"/>
    <property type="evidence" value="ECO:0007669"/>
    <property type="project" value="InterPro"/>
</dbReference>
<dbReference type="GO" id="GO:0004497">
    <property type="term" value="F:monooxygenase activity"/>
    <property type="evidence" value="ECO:0007669"/>
    <property type="project" value="UniProtKB-KW"/>
</dbReference>